<dbReference type="SMART" id="SM00184">
    <property type="entry name" value="RING"/>
    <property type="match status" value="2"/>
</dbReference>
<feature type="domain" description="SWIM-type" evidence="7">
    <location>
        <begin position="48"/>
        <end position="81"/>
    </location>
</feature>
<dbReference type="InterPro" id="IPR043145">
    <property type="entry name" value="Znf_ZZ_sf"/>
</dbReference>
<dbReference type="InterPro" id="IPR007527">
    <property type="entry name" value="Znf_SWIM"/>
</dbReference>
<accession>A0A8J4X3D6</accession>
<dbReference type="Gene3D" id="3.30.60.90">
    <property type="match status" value="1"/>
</dbReference>
<name>A0A8J4X3D6_9TREM</name>
<evidence type="ECO:0000256" key="5">
    <source>
        <dbReference type="SAM" id="MobiDB-lite"/>
    </source>
</evidence>
<proteinExistence type="predicted"/>
<feature type="compositionally biased region" description="Polar residues" evidence="5">
    <location>
        <begin position="584"/>
        <end position="595"/>
    </location>
</feature>
<gene>
    <name evidence="8" type="ORF">PHET_00833</name>
</gene>
<dbReference type="Pfam" id="PF13639">
    <property type="entry name" value="zf-RING_2"/>
    <property type="match status" value="1"/>
</dbReference>
<evidence type="ECO:0000259" key="6">
    <source>
        <dbReference type="PROSITE" id="PS50089"/>
    </source>
</evidence>
<dbReference type="Pfam" id="PF04434">
    <property type="entry name" value="SWIM"/>
    <property type="match status" value="1"/>
</dbReference>
<keyword evidence="9" id="KW-1185">Reference proteome</keyword>
<evidence type="ECO:0000256" key="1">
    <source>
        <dbReference type="ARBA" id="ARBA00022723"/>
    </source>
</evidence>
<dbReference type="InterPro" id="IPR039903">
    <property type="entry name" value="Zswim2"/>
</dbReference>
<feature type="region of interest" description="Disordered" evidence="5">
    <location>
        <begin position="580"/>
        <end position="603"/>
    </location>
</feature>
<dbReference type="Proteomes" id="UP000748531">
    <property type="component" value="Unassembled WGS sequence"/>
</dbReference>
<keyword evidence="2 4" id="KW-0863">Zinc-finger</keyword>
<feature type="domain" description="RING-type" evidence="6">
    <location>
        <begin position="145"/>
        <end position="201"/>
    </location>
</feature>
<organism evidence="8 9">
    <name type="scientific">Paragonimus heterotremus</name>
    <dbReference type="NCBI Taxonomy" id="100268"/>
    <lineage>
        <taxon>Eukaryota</taxon>
        <taxon>Metazoa</taxon>
        <taxon>Spiralia</taxon>
        <taxon>Lophotrochozoa</taxon>
        <taxon>Platyhelminthes</taxon>
        <taxon>Trematoda</taxon>
        <taxon>Digenea</taxon>
        <taxon>Plagiorchiida</taxon>
        <taxon>Troglotremata</taxon>
        <taxon>Troglotrematidae</taxon>
        <taxon>Paragonimus</taxon>
    </lineage>
</organism>
<dbReference type="PANTHER" id="PTHR21540:SF3">
    <property type="entry name" value="E3 UBIQUITIN-PROTEIN LIGASE ZSWIM2"/>
    <property type="match status" value="1"/>
</dbReference>
<feature type="region of interest" description="Disordered" evidence="5">
    <location>
        <begin position="107"/>
        <end position="135"/>
    </location>
</feature>
<evidence type="ECO:0000259" key="7">
    <source>
        <dbReference type="PROSITE" id="PS50966"/>
    </source>
</evidence>
<evidence type="ECO:0000256" key="3">
    <source>
        <dbReference type="ARBA" id="ARBA00022833"/>
    </source>
</evidence>
<sequence length="603" mass="67868">MSRSINYRIRRTEGVKQCQNDAINATIFLLKEFGPTSFLLQDENQRKYRVHIGEEHTCSCSTFKASGELCIHIFWIMLKRFKVHIDDPVGWQLGLVEREVMDVLEGKHSRVNKTKPRQSCEENSDEKTERHGQLKQRKIEADDVCCICQEELLSENRYPVTYCRKGCGNSVHIRCMRVWTDHQRKQKTIGLSESVPCPICREEFAPLGILLREASEDTQARCTIKPSNTSIGNVPTVQPLQPTLKAHHPATQCIVCQCTPIFGNIYRCQVCLDETVPESKTYLCANCFSSNQHEQHDEFTYREDFQSKWSKVAANRCIPVNLGQNLEPKFLMTTNTTGKPSWHQMTGKFEVLQTADLARLPHWTIRVPRMSRLGAASDRQLSSSTSQRVKRGLSARSDEFDSELQAVAELGRMNGSQARLDKWGSLKTSGLLAPGRQCRLCLMTYQIGETVRRLDPGCQHIFHTACIDPWLLHRSATCPLDGFKVTPLSGVVRQGSLQVSYVTSNTKSNVPDLKGDHFRISAFDLKTPKPAPKAQLLTSPRRKAEENTTNDLLIPSGGLSIVGQTILTVGAANPLAGGRRLRNRTVTPPQSTPNLTHDWFASP</sequence>
<feature type="compositionally biased region" description="Basic and acidic residues" evidence="5">
    <location>
        <begin position="125"/>
        <end position="135"/>
    </location>
</feature>
<reference evidence="8" key="1">
    <citation type="submission" date="2019-05" db="EMBL/GenBank/DDBJ databases">
        <title>Annotation for the trematode Paragonimus heterotremus.</title>
        <authorList>
            <person name="Choi Y.-J."/>
        </authorList>
    </citation>
    <scope>NUCLEOTIDE SEQUENCE</scope>
    <source>
        <strain evidence="8">LC</strain>
    </source>
</reference>
<dbReference type="InterPro" id="IPR001841">
    <property type="entry name" value="Znf_RING"/>
</dbReference>
<dbReference type="PROSITE" id="PS50089">
    <property type="entry name" value="ZF_RING_2"/>
    <property type="match status" value="2"/>
</dbReference>
<dbReference type="CDD" id="cd16494">
    <property type="entry name" value="RING-CH-C4HC3_ZSWM2"/>
    <property type="match status" value="1"/>
</dbReference>
<evidence type="ECO:0000313" key="8">
    <source>
        <dbReference type="EMBL" id="KAF5405607.1"/>
    </source>
</evidence>
<dbReference type="PANTHER" id="PTHR21540">
    <property type="entry name" value="RING FINGER AND SWIM DOMAIN-CONTAINING PROTEIN 2"/>
    <property type="match status" value="1"/>
</dbReference>
<feature type="domain" description="RING-type" evidence="6">
    <location>
        <begin position="438"/>
        <end position="481"/>
    </location>
</feature>
<evidence type="ECO:0000256" key="4">
    <source>
        <dbReference type="PROSITE-ProRule" id="PRU00175"/>
    </source>
</evidence>
<keyword evidence="1" id="KW-0479">Metal-binding</keyword>
<dbReference type="GO" id="GO:0008270">
    <property type="term" value="F:zinc ion binding"/>
    <property type="evidence" value="ECO:0007669"/>
    <property type="project" value="UniProtKB-KW"/>
</dbReference>
<dbReference type="PROSITE" id="PS50966">
    <property type="entry name" value="ZF_SWIM"/>
    <property type="match status" value="1"/>
</dbReference>
<dbReference type="GO" id="GO:0061630">
    <property type="term" value="F:ubiquitin protein ligase activity"/>
    <property type="evidence" value="ECO:0007669"/>
    <property type="project" value="InterPro"/>
</dbReference>
<dbReference type="OrthoDB" id="8062037at2759"/>
<dbReference type="EMBL" id="LUCH01000270">
    <property type="protein sequence ID" value="KAF5405607.1"/>
    <property type="molecule type" value="Genomic_DNA"/>
</dbReference>
<evidence type="ECO:0000256" key="2">
    <source>
        <dbReference type="ARBA" id="ARBA00022771"/>
    </source>
</evidence>
<keyword evidence="3" id="KW-0862">Zinc</keyword>
<dbReference type="AlphaFoldDB" id="A0A8J4X3D6"/>
<evidence type="ECO:0000313" key="9">
    <source>
        <dbReference type="Proteomes" id="UP000748531"/>
    </source>
</evidence>
<comment type="caution">
    <text evidence="8">The sequence shown here is derived from an EMBL/GenBank/DDBJ whole genome shotgun (WGS) entry which is preliminary data.</text>
</comment>
<dbReference type="InterPro" id="IPR013083">
    <property type="entry name" value="Znf_RING/FYVE/PHD"/>
</dbReference>
<protein>
    <submittedName>
        <fullName evidence="8">E3 ubiquitin-protein ligase ZSWIM2</fullName>
    </submittedName>
</protein>
<dbReference type="SUPFAM" id="SSF57850">
    <property type="entry name" value="RING/U-box"/>
    <property type="match status" value="3"/>
</dbReference>
<dbReference type="Gene3D" id="3.30.40.10">
    <property type="entry name" value="Zinc/RING finger domain, C3HC4 (zinc finger)"/>
    <property type="match status" value="2"/>
</dbReference>